<dbReference type="InterPro" id="IPR008979">
    <property type="entry name" value="Galactose-bd-like_sf"/>
</dbReference>
<organism evidence="7 8">
    <name type="scientific">Chara braunii</name>
    <name type="common">Braun's stonewort</name>
    <dbReference type="NCBI Taxonomy" id="69332"/>
    <lineage>
        <taxon>Eukaryota</taxon>
        <taxon>Viridiplantae</taxon>
        <taxon>Streptophyta</taxon>
        <taxon>Charophyceae</taxon>
        <taxon>Charales</taxon>
        <taxon>Characeae</taxon>
        <taxon>Chara</taxon>
    </lineage>
</organism>
<accession>A0A388KKW5</accession>
<dbReference type="Gene3D" id="3.20.20.80">
    <property type="entry name" value="Glycosidases"/>
    <property type="match status" value="1"/>
</dbReference>
<reference evidence="7 8" key="1">
    <citation type="journal article" date="2018" name="Cell">
        <title>The Chara Genome: Secondary Complexity and Implications for Plant Terrestrialization.</title>
        <authorList>
            <person name="Nishiyama T."/>
            <person name="Sakayama H."/>
            <person name="Vries J.D."/>
            <person name="Buschmann H."/>
            <person name="Saint-Marcoux D."/>
            <person name="Ullrich K.K."/>
            <person name="Haas F.B."/>
            <person name="Vanderstraeten L."/>
            <person name="Becker D."/>
            <person name="Lang D."/>
            <person name="Vosolsobe S."/>
            <person name="Rombauts S."/>
            <person name="Wilhelmsson P.K.I."/>
            <person name="Janitza P."/>
            <person name="Kern R."/>
            <person name="Heyl A."/>
            <person name="Rumpler F."/>
            <person name="Villalobos L.I.A.C."/>
            <person name="Clay J.M."/>
            <person name="Skokan R."/>
            <person name="Toyoda A."/>
            <person name="Suzuki Y."/>
            <person name="Kagoshima H."/>
            <person name="Schijlen E."/>
            <person name="Tajeshwar N."/>
            <person name="Catarino B."/>
            <person name="Hetherington A.J."/>
            <person name="Saltykova A."/>
            <person name="Bonnot C."/>
            <person name="Breuninger H."/>
            <person name="Symeonidi A."/>
            <person name="Radhakrishnan G.V."/>
            <person name="Van Nieuwerburgh F."/>
            <person name="Deforce D."/>
            <person name="Chang C."/>
            <person name="Karol K.G."/>
            <person name="Hedrich R."/>
            <person name="Ulvskov P."/>
            <person name="Glockner G."/>
            <person name="Delwiche C.F."/>
            <person name="Petrasek J."/>
            <person name="Van de Peer Y."/>
            <person name="Friml J."/>
            <person name="Beilby M."/>
            <person name="Dolan L."/>
            <person name="Kohara Y."/>
            <person name="Sugano S."/>
            <person name="Fujiyama A."/>
            <person name="Delaux P.-M."/>
            <person name="Quint M."/>
            <person name="TheiBen G."/>
            <person name="Hagemann M."/>
            <person name="Harholt J."/>
            <person name="Dunand C."/>
            <person name="Zachgo S."/>
            <person name="Langdale J."/>
            <person name="Maumus F."/>
            <person name="Straeten D.V.D."/>
            <person name="Gould S.B."/>
            <person name="Rensing S.A."/>
        </authorList>
    </citation>
    <scope>NUCLEOTIDE SEQUENCE [LARGE SCALE GENOMIC DNA]</scope>
    <source>
        <strain evidence="7 8">S276</strain>
    </source>
</reference>
<keyword evidence="8" id="KW-1185">Reference proteome</keyword>
<dbReference type="GO" id="GO:0045493">
    <property type="term" value="P:xylan catabolic process"/>
    <property type="evidence" value="ECO:0007669"/>
    <property type="project" value="UniProtKB-KW"/>
</dbReference>
<dbReference type="PANTHER" id="PTHR31490">
    <property type="entry name" value="GLYCOSYL HYDROLASE"/>
    <property type="match status" value="1"/>
</dbReference>
<keyword evidence="4" id="KW-0119">Carbohydrate metabolism</keyword>
<dbReference type="InterPro" id="IPR044846">
    <property type="entry name" value="GH10"/>
</dbReference>
<dbReference type="SMART" id="SM00633">
    <property type="entry name" value="Glyco_10"/>
    <property type="match status" value="1"/>
</dbReference>
<dbReference type="Gene3D" id="2.60.120.260">
    <property type="entry name" value="Galactose-binding domain-like"/>
    <property type="match status" value="2"/>
</dbReference>
<dbReference type="AlphaFoldDB" id="A0A388KKW5"/>
<keyword evidence="2" id="KW-0677">Repeat</keyword>
<comment type="caution">
    <text evidence="7">The sequence shown here is derived from an EMBL/GenBank/DDBJ whole genome shotgun (WGS) entry which is preliminary data.</text>
</comment>
<dbReference type="Proteomes" id="UP000265515">
    <property type="component" value="Unassembled WGS sequence"/>
</dbReference>
<dbReference type="OMA" id="RHARFRY"/>
<sequence length="795" mass="89653">MEAKQVTGMAQIIQNGDFSKGILGWVPIGPCELVSEEGHEENICRSEPSLNHDNDHAIRRFHFVRIFNRSAPWQGPSQALTGKVLSSIEYCASASVRIVGAKSSTMIMKLKLEKEGVLTKYLRLGEVKAVSNQWTDLVGSFVLDEESNGGHMLLYLEGPPVGVDLLVRSVKVHPMDEHAVRKYITSHLDEIAFTNRLPVAMIQPLEMIPDPQEENEFPKNIVVNGDFQNCTHGWYAFGPCTVTATCTDDRHGNWFLTQPQAVSCSSYYLKTSNRTANWQGPAQDITERVRPKQPYCTSAWVKISGKCTELVRMSLKIVNGGDPIYINIGEVEVDGRSTEWTELLGSFRLEGEVHTVILLFQGPPSGVDLSVTEVKGFAVDIHKRRKELQAQTDKVRKRSAALEIVDASGKGISGARVVVNQKTQSFPFGCVVSREAIDNPLFVEFFSSYFNWASIENEMKWHYTHPDEHTSNYEDADAIVDFCQDKDLKVRGHCLFWEVEQYVQDWLKDLTVPELYQAVEQRIFETVHRYKGRVAHWDVINEMLHGDFYHNRLGPEAQVAIYKRVHEFDPDAELFVNDFNMLTGIEGSATASKYADHIRGLLDQGAPIHGIGVQAHFRQCPSGLIIKQGLDELAKLGLPIWLTELDIMNSHDARRANDLETALREAYAHPAVGGIVLWGFWEISMWTEYGALVDKHWKLTEAGRRYAALRKEWMTKDVVGVTDADGIFEFRGFPGTYEATLTLHDEATGDETTITKSFEITPNSQSKTACCSYQQEGTRDFFQPQSLQWVRLVIA</sequence>
<dbReference type="PRINTS" id="PR00134">
    <property type="entry name" value="GLHYDRLASE10"/>
</dbReference>
<evidence type="ECO:0000256" key="5">
    <source>
        <dbReference type="ARBA" id="ARBA00023326"/>
    </source>
</evidence>
<protein>
    <recommendedName>
        <fullName evidence="6">GH10 domain-containing protein</fullName>
    </recommendedName>
</protein>
<evidence type="ECO:0000313" key="7">
    <source>
        <dbReference type="EMBL" id="GBG70686.1"/>
    </source>
</evidence>
<dbReference type="InterPro" id="IPR003305">
    <property type="entry name" value="CenC_carb-bd"/>
</dbReference>
<evidence type="ECO:0000256" key="4">
    <source>
        <dbReference type="ARBA" id="ARBA00023277"/>
    </source>
</evidence>
<proteinExistence type="inferred from homology"/>
<gene>
    <name evidence="7" type="ORF">CBR_g7986</name>
</gene>
<name>A0A388KKW5_CHABU</name>
<evidence type="ECO:0000313" key="8">
    <source>
        <dbReference type="Proteomes" id="UP000265515"/>
    </source>
</evidence>
<dbReference type="OrthoDB" id="3055998at2759"/>
<dbReference type="STRING" id="69332.A0A388KKW5"/>
<dbReference type="Pfam" id="PF02018">
    <property type="entry name" value="CBM_4_9"/>
    <property type="match status" value="2"/>
</dbReference>
<dbReference type="Gramene" id="GBG70686">
    <property type="protein sequence ID" value="GBG70686"/>
    <property type="gene ID" value="CBR_g7986"/>
</dbReference>
<evidence type="ECO:0000259" key="6">
    <source>
        <dbReference type="PROSITE" id="PS51760"/>
    </source>
</evidence>
<keyword evidence="5" id="KW-0624">Polysaccharide degradation</keyword>
<dbReference type="SUPFAM" id="SSF51445">
    <property type="entry name" value="(Trans)glycosidases"/>
    <property type="match status" value="1"/>
</dbReference>
<keyword evidence="3" id="KW-0378">Hydrolase</keyword>
<dbReference type="InterPro" id="IPR001000">
    <property type="entry name" value="GH10_dom"/>
</dbReference>
<evidence type="ECO:0000256" key="3">
    <source>
        <dbReference type="ARBA" id="ARBA00022801"/>
    </source>
</evidence>
<feature type="domain" description="GH10" evidence="6">
    <location>
        <begin position="413"/>
        <end position="709"/>
    </location>
</feature>
<dbReference type="InterPro" id="IPR017853">
    <property type="entry name" value="GH"/>
</dbReference>
<comment type="similarity">
    <text evidence="1">Belongs to the glycosyl hydrolase 10 (cellulase F) family.</text>
</comment>
<dbReference type="PROSITE" id="PS51760">
    <property type="entry name" value="GH10_2"/>
    <property type="match status" value="1"/>
</dbReference>
<evidence type="ECO:0000256" key="1">
    <source>
        <dbReference type="ARBA" id="ARBA00007495"/>
    </source>
</evidence>
<dbReference type="SUPFAM" id="SSF49785">
    <property type="entry name" value="Galactose-binding domain-like"/>
    <property type="match status" value="2"/>
</dbReference>
<evidence type="ECO:0000256" key="2">
    <source>
        <dbReference type="ARBA" id="ARBA00022737"/>
    </source>
</evidence>
<dbReference type="GO" id="GO:0031176">
    <property type="term" value="F:endo-1,4-beta-xylanase activity"/>
    <property type="evidence" value="ECO:0007669"/>
    <property type="project" value="UniProtKB-EC"/>
</dbReference>
<dbReference type="EMBL" id="BFEA01000134">
    <property type="protein sequence ID" value="GBG70686.1"/>
    <property type="molecule type" value="Genomic_DNA"/>
</dbReference>
<dbReference type="Pfam" id="PF00331">
    <property type="entry name" value="Glyco_hydro_10"/>
    <property type="match status" value="1"/>
</dbReference>
<dbReference type="PANTHER" id="PTHR31490:SF1">
    <property type="entry name" value="ENDO-1,4-BETA-XYLANASE 1"/>
    <property type="match status" value="1"/>
</dbReference>